<dbReference type="InterPro" id="IPR036388">
    <property type="entry name" value="WH-like_DNA-bd_sf"/>
</dbReference>
<dbReference type="Pfam" id="PF04539">
    <property type="entry name" value="Sigma70_r3"/>
    <property type="match status" value="1"/>
</dbReference>
<dbReference type="KEGG" id="cme:CYME_CMR165C"/>
<dbReference type="GO" id="GO:0003677">
    <property type="term" value="F:DNA binding"/>
    <property type="evidence" value="ECO:0007669"/>
    <property type="project" value="UniProtKB-KW"/>
</dbReference>
<proteinExistence type="inferred from homology"/>
<evidence type="ECO:0000256" key="3">
    <source>
        <dbReference type="ARBA" id="ARBA00023082"/>
    </source>
</evidence>
<organism evidence="8 9">
    <name type="scientific">Cyanidioschyzon merolae (strain NIES-3377 / 10D)</name>
    <name type="common">Unicellular red alga</name>
    <dbReference type="NCBI Taxonomy" id="280699"/>
    <lineage>
        <taxon>Eukaryota</taxon>
        <taxon>Rhodophyta</taxon>
        <taxon>Bangiophyceae</taxon>
        <taxon>Cyanidiales</taxon>
        <taxon>Cyanidiaceae</taxon>
        <taxon>Cyanidioschyzon</taxon>
    </lineage>
</organism>
<feature type="domain" description="RNA polymerase sigma-70" evidence="7">
    <location>
        <begin position="426"/>
        <end position="439"/>
    </location>
</feature>
<dbReference type="Pfam" id="PF00140">
    <property type="entry name" value="Sigma70_r1_2"/>
    <property type="match status" value="1"/>
</dbReference>
<keyword evidence="2" id="KW-0805">Transcription regulation</keyword>
<evidence type="ECO:0000256" key="6">
    <source>
        <dbReference type="SAM" id="MobiDB-lite"/>
    </source>
</evidence>
<dbReference type="OMA" id="YWIRNSI"/>
<keyword evidence="4" id="KW-0238">DNA-binding</keyword>
<feature type="region of interest" description="Disordered" evidence="6">
    <location>
        <begin position="195"/>
        <end position="318"/>
    </location>
</feature>
<dbReference type="PRINTS" id="PR00046">
    <property type="entry name" value="SIGMA70FCT"/>
</dbReference>
<dbReference type="Pfam" id="PF04545">
    <property type="entry name" value="Sigma70_r4"/>
    <property type="match status" value="1"/>
</dbReference>
<feature type="compositionally biased region" description="Polar residues" evidence="6">
    <location>
        <begin position="166"/>
        <end position="179"/>
    </location>
</feature>
<evidence type="ECO:0000256" key="1">
    <source>
        <dbReference type="ARBA" id="ARBA00007788"/>
    </source>
</evidence>
<keyword evidence="5" id="KW-0804">Transcription</keyword>
<feature type="region of interest" description="Disordered" evidence="6">
    <location>
        <begin position="108"/>
        <end position="181"/>
    </location>
</feature>
<dbReference type="AlphaFoldDB" id="M1VL67"/>
<dbReference type="Gene3D" id="1.10.10.10">
    <property type="entry name" value="Winged helix-like DNA-binding domain superfamily/Winged helix DNA-binding domain"/>
    <property type="match status" value="2"/>
</dbReference>
<accession>M1VL67</accession>
<dbReference type="eggNOG" id="ENOG502QV7Q">
    <property type="taxonomic scope" value="Eukaryota"/>
</dbReference>
<dbReference type="InterPro" id="IPR007627">
    <property type="entry name" value="RNA_pol_sigma70_r2"/>
</dbReference>
<name>M1VL67_CYAM1</name>
<feature type="compositionally biased region" description="Basic and acidic residues" evidence="6">
    <location>
        <begin position="273"/>
        <end position="295"/>
    </location>
</feature>
<dbReference type="PROSITE" id="PS00715">
    <property type="entry name" value="SIGMA70_1"/>
    <property type="match status" value="1"/>
</dbReference>
<reference evidence="8 9" key="2">
    <citation type="journal article" date="2007" name="BMC Biol.">
        <title>A 100%-complete sequence reveals unusually simple genomic features in the hot-spring red alga Cyanidioschyzon merolae.</title>
        <authorList>
            <person name="Nozaki H."/>
            <person name="Takano H."/>
            <person name="Misumi O."/>
            <person name="Terasawa K."/>
            <person name="Matsuzaki M."/>
            <person name="Maruyama S."/>
            <person name="Nishida K."/>
            <person name="Yagisawa F."/>
            <person name="Yoshida Y."/>
            <person name="Fujiwara T."/>
            <person name="Takio S."/>
            <person name="Tamura K."/>
            <person name="Chung S.J."/>
            <person name="Nakamura S."/>
            <person name="Kuroiwa H."/>
            <person name="Tanaka K."/>
            <person name="Sato N."/>
            <person name="Kuroiwa T."/>
        </authorList>
    </citation>
    <scope>NUCLEOTIDE SEQUENCE [LARGE SCALE GENOMIC DNA]</scope>
    <source>
        <strain evidence="8 9">10D</strain>
    </source>
</reference>
<keyword evidence="9" id="KW-1185">Reference proteome</keyword>
<dbReference type="InterPro" id="IPR007630">
    <property type="entry name" value="RNA_pol_sigma70_r4"/>
</dbReference>
<dbReference type="GO" id="GO:0006352">
    <property type="term" value="P:DNA-templated transcription initiation"/>
    <property type="evidence" value="ECO:0007669"/>
    <property type="project" value="InterPro"/>
</dbReference>
<dbReference type="PANTHER" id="PTHR30603">
    <property type="entry name" value="RNA POLYMERASE SIGMA FACTOR RPO"/>
    <property type="match status" value="1"/>
</dbReference>
<comment type="similarity">
    <text evidence="1">Belongs to the sigma-70 factor family.</text>
</comment>
<dbReference type="Proteomes" id="UP000007014">
    <property type="component" value="Chromosome 18"/>
</dbReference>
<protein>
    <submittedName>
        <fullName evidence="8">Sigma subunit for chloroplast RNA polymerase</fullName>
    </submittedName>
</protein>
<feature type="compositionally biased region" description="Basic residues" evidence="6">
    <location>
        <begin position="222"/>
        <end position="231"/>
    </location>
</feature>
<dbReference type="Pfam" id="PF04542">
    <property type="entry name" value="Sigma70_r2"/>
    <property type="match status" value="1"/>
</dbReference>
<dbReference type="GO" id="GO:0016987">
    <property type="term" value="F:sigma factor activity"/>
    <property type="evidence" value="ECO:0007669"/>
    <property type="project" value="UniProtKB-KW"/>
</dbReference>
<evidence type="ECO:0000256" key="4">
    <source>
        <dbReference type="ARBA" id="ARBA00023125"/>
    </source>
</evidence>
<dbReference type="PANTHER" id="PTHR30603:SF47">
    <property type="entry name" value="RNA POLYMERASE SIGMA FACTOR SIGD, CHLOROPLASTIC"/>
    <property type="match status" value="1"/>
</dbReference>
<evidence type="ECO:0000256" key="5">
    <source>
        <dbReference type="ARBA" id="ARBA00023163"/>
    </source>
</evidence>
<feature type="compositionally biased region" description="Basic and acidic residues" evidence="6">
    <location>
        <begin position="120"/>
        <end position="130"/>
    </location>
</feature>
<dbReference type="OrthoDB" id="206108at2759"/>
<dbReference type="InterPro" id="IPR013325">
    <property type="entry name" value="RNA_pol_sigma_r2"/>
</dbReference>
<evidence type="ECO:0000259" key="7">
    <source>
        <dbReference type="PROSITE" id="PS00715"/>
    </source>
</evidence>
<dbReference type="InterPro" id="IPR050239">
    <property type="entry name" value="Sigma-70_RNA_pol_init_factors"/>
</dbReference>
<dbReference type="SUPFAM" id="SSF88659">
    <property type="entry name" value="Sigma3 and sigma4 domains of RNA polymerase sigma factors"/>
    <property type="match status" value="2"/>
</dbReference>
<dbReference type="Gene3D" id="1.10.601.10">
    <property type="entry name" value="RNA Polymerase Primary Sigma Factor"/>
    <property type="match status" value="1"/>
</dbReference>
<dbReference type="InterPro" id="IPR013324">
    <property type="entry name" value="RNA_pol_sigma_r3/r4-like"/>
</dbReference>
<reference evidence="8 9" key="1">
    <citation type="journal article" date="2004" name="Nature">
        <title>Genome sequence of the ultrasmall unicellular red alga Cyanidioschyzon merolae 10D.</title>
        <authorList>
            <person name="Matsuzaki M."/>
            <person name="Misumi O."/>
            <person name="Shin-i T."/>
            <person name="Maruyama S."/>
            <person name="Takahara M."/>
            <person name="Miyagishima S."/>
            <person name="Mori T."/>
            <person name="Nishida K."/>
            <person name="Yagisawa F."/>
            <person name="Nishida K."/>
            <person name="Yoshida Y."/>
            <person name="Nishimura Y."/>
            <person name="Nakao S."/>
            <person name="Kobayashi T."/>
            <person name="Momoyama Y."/>
            <person name="Higashiyama T."/>
            <person name="Minoda A."/>
            <person name="Sano M."/>
            <person name="Nomoto H."/>
            <person name="Oishi K."/>
            <person name="Hayashi H."/>
            <person name="Ohta F."/>
            <person name="Nishizaka S."/>
            <person name="Haga S."/>
            <person name="Miura S."/>
            <person name="Morishita T."/>
            <person name="Kabeya Y."/>
            <person name="Terasawa K."/>
            <person name="Suzuki Y."/>
            <person name="Ishii Y."/>
            <person name="Asakawa S."/>
            <person name="Takano H."/>
            <person name="Ohta N."/>
            <person name="Kuroiwa H."/>
            <person name="Tanaka K."/>
            <person name="Shimizu N."/>
            <person name="Sugano S."/>
            <person name="Sato N."/>
            <person name="Nozaki H."/>
            <person name="Ogasawara N."/>
            <person name="Kohara Y."/>
            <person name="Kuroiwa T."/>
        </authorList>
    </citation>
    <scope>NUCLEOTIDE SEQUENCE [LARGE SCALE GENOMIC DNA]</scope>
    <source>
        <strain evidence="8 9">10D</strain>
    </source>
</reference>
<dbReference type="GeneID" id="16996678"/>
<dbReference type="InterPro" id="IPR009042">
    <property type="entry name" value="RNA_pol_sigma70_r1_2"/>
</dbReference>
<dbReference type="InterPro" id="IPR007624">
    <property type="entry name" value="RNA_pol_sigma70_r3"/>
</dbReference>
<sequence length="649" mass="72614">MFTQGRTASAEARCCRLSSDGVGFVTATLGLWRVRPLKQLDLPRAGQRLQHGKTCPGRGVRLVVAEPRLLRSCRCCANTNRSRDLGAEYALEKHGFVDGARKLEPEANSVCAPAPLGPVARDEQREHVPKSVDSGTTPDASSGAQRTPERTGSSRRRQARAATLRVGQSTSAVPDSPLQTPLEETFVSVDNRLPVPNWEAKHPGGPGQAHMRETTSPSAKTRSSKSVRPARQRQLSNADQRLSPTSLNDAVHKLPQGSRRSLSTNPSAVVNARWERIQDSERAADDDGPSIRELDYSEDDPSDNEPLAWETYPETPRARSSESSTLRWYLRMIGRVDMLTPEEEVSLSRQISRLLHWERKRIELHGALDRAPTDDELAEHLGVDPERFRRNLAEARRAKDRMVAANLRLVVSIAKRYMRKGLPLEDLIQEGSLGLIRAAEKFDDRRGCRFSTYATWWVKQSVMRALADQGRIVRLPVHMHDRILAVRKAARDLSIERGCEPTEADICERLGISRKRLRELRSLAVQTISLESSVRFGNNQSGSERDRTTLADSIVHESASPEEQIELSMLREDLERSLQLLNHVEMRVVRLRYGLDSGIAKTIDEVGALVRLPREEVRAIENAAFRKLRHTSGLVGLKDYISSLNTSAL</sequence>
<dbReference type="EMBL" id="AP006500">
    <property type="protein sequence ID" value="BAM82413.1"/>
    <property type="molecule type" value="Genomic_DNA"/>
</dbReference>
<dbReference type="Gramene" id="CMR165CT">
    <property type="protein sequence ID" value="CMR165CT"/>
    <property type="gene ID" value="CMR165C"/>
</dbReference>
<dbReference type="HOGENOM" id="CLU_422360_0_0_1"/>
<dbReference type="RefSeq" id="XP_005538449.1">
    <property type="nucleotide sequence ID" value="XM_005538392.1"/>
</dbReference>
<evidence type="ECO:0000313" key="9">
    <source>
        <dbReference type="Proteomes" id="UP000007014"/>
    </source>
</evidence>
<evidence type="ECO:0000256" key="2">
    <source>
        <dbReference type="ARBA" id="ARBA00023015"/>
    </source>
</evidence>
<dbReference type="NCBIfam" id="TIGR02937">
    <property type="entry name" value="sigma70-ECF"/>
    <property type="match status" value="1"/>
</dbReference>
<dbReference type="InterPro" id="IPR014284">
    <property type="entry name" value="RNA_pol_sigma-70_dom"/>
</dbReference>
<feature type="compositionally biased region" description="Polar residues" evidence="6">
    <location>
        <begin position="133"/>
        <end position="145"/>
    </location>
</feature>
<feature type="compositionally biased region" description="Polar residues" evidence="6">
    <location>
        <begin position="233"/>
        <end position="248"/>
    </location>
</feature>
<gene>
    <name evidence="8" type="ORF">CYME_CMR165C</name>
</gene>
<dbReference type="InterPro" id="IPR000943">
    <property type="entry name" value="RNA_pol_sigma70"/>
</dbReference>
<dbReference type="SUPFAM" id="SSF88946">
    <property type="entry name" value="Sigma2 domain of RNA polymerase sigma factors"/>
    <property type="match status" value="1"/>
</dbReference>
<feature type="compositionally biased region" description="Polar residues" evidence="6">
    <location>
        <begin position="258"/>
        <end position="268"/>
    </location>
</feature>
<keyword evidence="3" id="KW-0731">Sigma factor</keyword>
<evidence type="ECO:0000313" key="8">
    <source>
        <dbReference type="EMBL" id="BAM82413.1"/>
    </source>
</evidence>
<dbReference type="STRING" id="280699.M1VL67"/>